<evidence type="ECO:0000256" key="4">
    <source>
        <dbReference type="ARBA" id="ARBA00022692"/>
    </source>
</evidence>
<reference evidence="10 11" key="1">
    <citation type="submission" date="2018-10" db="EMBL/GenBank/DDBJ databases">
        <title>Sphingobacterium sp. M05W1-28.</title>
        <authorList>
            <person name="Cai H."/>
        </authorList>
    </citation>
    <scope>NUCLEOTIDE SEQUENCE [LARGE SCALE GENOMIC DNA]</scope>
    <source>
        <strain evidence="10 11">M05W1-28</strain>
    </source>
</reference>
<evidence type="ECO:0000256" key="3">
    <source>
        <dbReference type="ARBA" id="ARBA00022452"/>
    </source>
</evidence>
<dbReference type="Gene3D" id="2.40.170.20">
    <property type="entry name" value="TonB-dependent receptor, beta-barrel domain"/>
    <property type="match status" value="1"/>
</dbReference>
<comment type="subcellular location">
    <subcellularLocation>
        <location evidence="1 7">Cell outer membrane</location>
        <topology evidence="1 7">Multi-pass membrane protein</topology>
    </subcellularLocation>
</comment>
<proteinExistence type="inferred from homology"/>
<keyword evidence="8" id="KW-1133">Transmembrane helix</keyword>
<dbReference type="InterPro" id="IPR039426">
    <property type="entry name" value="TonB-dep_rcpt-like"/>
</dbReference>
<dbReference type="InterPro" id="IPR023996">
    <property type="entry name" value="TonB-dep_OMP_SusC/RagA"/>
</dbReference>
<comment type="similarity">
    <text evidence="7">Belongs to the TonB-dependent receptor family.</text>
</comment>
<dbReference type="InterPro" id="IPR037066">
    <property type="entry name" value="Plug_dom_sf"/>
</dbReference>
<keyword evidence="5 7" id="KW-0472">Membrane</keyword>
<accession>A0A420W156</accession>
<keyword evidence="3 7" id="KW-1134">Transmembrane beta strand</keyword>
<dbReference type="Pfam" id="PF07715">
    <property type="entry name" value="Plug"/>
    <property type="match status" value="1"/>
</dbReference>
<evidence type="ECO:0000256" key="8">
    <source>
        <dbReference type="SAM" id="Phobius"/>
    </source>
</evidence>
<keyword evidence="11" id="KW-1185">Reference proteome</keyword>
<dbReference type="SUPFAM" id="SSF56935">
    <property type="entry name" value="Porins"/>
    <property type="match status" value="1"/>
</dbReference>
<dbReference type="Gene3D" id="2.60.40.1120">
    <property type="entry name" value="Carboxypeptidase-like, regulatory domain"/>
    <property type="match status" value="1"/>
</dbReference>
<sequence length="1189" mass="134815">MIDKGKISIISGPNRKYNLKMKQFLKGGRELSIMKLISCMQQSKSNEQRIQSAKLLQLLTIYLISIAPVQIKNLLSMDIVLFIQQLCNKLCKEKTYYKSIDKLFQSCWINRTCKISRFRSNAVFLLYTGCYLLFVPVLLAQENARLSSSSLLRGEVRAALNGQAIEGASVTVNKQTVNTDKDGKFIIRADKPTGILTIKHIGFKERSVAYENMTTFLKISLQPVERLLEEVEVVSTGYQKIPKVRATGSFVQIDNDLLNRKISTNIIDRLDGVAGGVLFDKNQVGNNQAFASIRGRSTLFADPNPLIVVDNFPFQGDINTLNPNDVESITILKDAAAASIWGAKSGNGVIVIQTKAGRFNKKTQIQLNSNITISEKPDLFYRSQLSSTEYIELQEFLFERGYYAASLRNDYSYIPQAVDVFQKRKLGTISEQEALSRLDQLRNTDVRNDLLKYMYTRGGNQQYALNISGGTDRSHYYISGGYDNNVATLRPNSSDRKTLNMRLSNGYLQNKLELTLNLGYSYSTDKSTGSSYSPLSPYDRIVDVHGNPLALPNSSLRADYADTVGRGVLLDWSYRPLEDMNKHNALAKERMLRSNIVLTYRPMKQLDVSLLYQYTDQKNDRQLLAESNSYYARDLINRYTQIDKVTGAVKYPVPLGAILDRSDRYMIGNYGRFQSAYNQLLFDRLQVNAIAGFEISEDKFGANSYRYYGYNPETGVNANSTMNFIDPFPLYYNPTSSSRLPTGASESGGVDRYLSYYANTSVDYDQKYVLTISARKDASNLFGVSSNQKGVPLWSTGLLWNLHNESFFGLKIFNKLQLRTTYGYTGNVDKSVSALLTSTVGKSSSNGINQWGSYYTEIMNPPNPSLRWEKIKKINTGINFGLWKDRIVGGLDYYYHDGIDLIGDSPIAPQTGLTKFRGNSARVKTKGVDISITSRNIKFNEFEWSSSWLFNWIKDKVVRYEAAKGSNRTIVESNWSNPLVGYPYNSVFSFPSRGLDSLGLPIGELDGESSSNYSAILNQVDPTRIKYHGSGSPRYFGSWRNDFRWRAFNLSFNLTYKMDYYFRRRNVFNGNTYGFAQEGYADRWQKPGDEQSTYIPALIYPMNASRSTFFNYAEVLIERGDHIRLQDIQFSYDIKFNKRSGQIIPRIQVYGYINNIAVLWRANKLNIDPNSISSSPAPRTWSIGMKANF</sequence>
<evidence type="ECO:0000256" key="2">
    <source>
        <dbReference type="ARBA" id="ARBA00022448"/>
    </source>
</evidence>
<dbReference type="GO" id="GO:0009279">
    <property type="term" value="C:cell outer membrane"/>
    <property type="evidence" value="ECO:0007669"/>
    <property type="project" value="UniProtKB-SubCell"/>
</dbReference>
<dbReference type="InterPro" id="IPR036942">
    <property type="entry name" value="Beta-barrel_TonB_sf"/>
</dbReference>
<dbReference type="Gene3D" id="2.170.130.10">
    <property type="entry name" value="TonB-dependent receptor, plug domain"/>
    <property type="match status" value="1"/>
</dbReference>
<dbReference type="NCBIfam" id="TIGR04056">
    <property type="entry name" value="OMP_RagA_SusC"/>
    <property type="match status" value="1"/>
</dbReference>
<feature type="transmembrane region" description="Helical" evidence="8">
    <location>
        <begin position="121"/>
        <end position="140"/>
    </location>
</feature>
<dbReference type="InterPro" id="IPR023997">
    <property type="entry name" value="TonB-dep_OMP_SusC/RagA_CS"/>
</dbReference>
<keyword evidence="2 7" id="KW-0813">Transport</keyword>
<dbReference type="Proteomes" id="UP000282423">
    <property type="component" value="Unassembled WGS sequence"/>
</dbReference>
<comment type="caution">
    <text evidence="10">The sequence shown here is derived from an EMBL/GenBank/DDBJ whole genome shotgun (WGS) entry which is preliminary data.</text>
</comment>
<organism evidence="10 11">
    <name type="scientific">Sphingobacterium puteale</name>
    <dbReference type="NCBI Taxonomy" id="2420510"/>
    <lineage>
        <taxon>Bacteria</taxon>
        <taxon>Pseudomonadati</taxon>
        <taxon>Bacteroidota</taxon>
        <taxon>Sphingobacteriia</taxon>
        <taxon>Sphingobacteriales</taxon>
        <taxon>Sphingobacteriaceae</taxon>
        <taxon>Sphingobacterium</taxon>
    </lineage>
</organism>
<dbReference type="InterPro" id="IPR008969">
    <property type="entry name" value="CarboxyPept-like_regulatory"/>
</dbReference>
<dbReference type="AlphaFoldDB" id="A0A420W156"/>
<dbReference type="PROSITE" id="PS52016">
    <property type="entry name" value="TONB_DEPENDENT_REC_3"/>
    <property type="match status" value="1"/>
</dbReference>
<gene>
    <name evidence="10" type="ORF">D7322_05725</name>
</gene>
<evidence type="ECO:0000259" key="9">
    <source>
        <dbReference type="Pfam" id="PF07715"/>
    </source>
</evidence>
<keyword evidence="6 7" id="KW-0998">Cell outer membrane</keyword>
<dbReference type="SUPFAM" id="SSF49464">
    <property type="entry name" value="Carboxypeptidase regulatory domain-like"/>
    <property type="match status" value="1"/>
</dbReference>
<evidence type="ECO:0000256" key="1">
    <source>
        <dbReference type="ARBA" id="ARBA00004571"/>
    </source>
</evidence>
<feature type="domain" description="TonB-dependent receptor plug" evidence="9">
    <location>
        <begin position="245"/>
        <end position="349"/>
    </location>
</feature>
<protein>
    <submittedName>
        <fullName evidence="10">SusC/RagA family TonB-linked outer membrane protein</fullName>
    </submittedName>
</protein>
<evidence type="ECO:0000313" key="11">
    <source>
        <dbReference type="Proteomes" id="UP000282423"/>
    </source>
</evidence>
<evidence type="ECO:0000256" key="6">
    <source>
        <dbReference type="ARBA" id="ARBA00023237"/>
    </source>
</evidence>
<keyword evidence="4 7" id="KW-0812">Transmembrane</keyword>
<dbReference type="NCBIfam" id="TIGR04057">
    <property type="entry name" value="SusC_RagA_signa"/>
    <property type="match status" value="1"/>
</dbReference>
<dbReference type="InterPro" id="IPR012910">
    <property type="entry name" value="Plug_dom"/>
</dbReference>
<name>A0A420W156_9SPHI</name>
<evidence type="ECO:0000256" key="7">
    <source>
        <dbReference type="PROSITE-ProRule" id="PRU01360"/>
    </source>
</evidence>
<dbReference type="EMBL" id="RBWS01000005">
    <property type="protein sequence ID" value="RKO72302.1"/>
    <property type="molecule type" value="Genomic_DNA"/>
</dbReference>
<evidence type="ECO:0000313" key="10">
    <source>
        <dbReference type="EMBL" id="RKO72302.1"/>
    </source>
</evidence>
<evidence type="ECO:0000256" key="5">
    <source>
        <dbReference type="ARBA" id="ARBA00023136"/>
    </source>
</evidence>